<dbReference type="EMBL" id="VSSQ01000009">
    <property type="protein sequence ID" value="MPL59334.1"/>
    <property type="molecule type" value="Genomic_DNA"/>
</dbReference>
<gene>
    <name evidence="1" type="ORF">SDC9_04886</name>
</gene>
<dbReference type="AlphaFoldDB" id="A0A644SXH6"/>
<name>A0A644SXH6_9ZZZZ</name>
<proteinExistence type="predicted"/>
<sequence>MHIDGRALNAAGGGEGDRKWTIGVSLLQGTCFLKGTILLPMGIEILLADRAYLPSCQLKKITIVIRVLDITDDKITVEIQ</sequence>
<reference evidence="1" key="1">
    <citation type="submission" date="2019-08" db="EMBL/GenBank/DDBJ databases">
        <authorList>
            <person name="Kucharzyk K."/>
            <person name="Murdoch R.W."/>
            <person name="Higgins S."/>
            <person name="Loffler F."/>
        </authorList>
    </citation>
    <scope>NUCLEOTIDE SEQUENCE</scope>
</reference>
<protein>
    <submittedName>
        <fullName evidence="1">Uncharacterized protein</fullName>
    </submittedName>
</protein>
<accession>A0A644SXH6</accession>
<organism evidence="1">
    <name type="scientific">bioreactor metagenome</name>
    <dbReference type="NCBI Taxonomy" id="1076179"/>
    <lineage>
        <taxon>unclassified sequences</taxon>
        <taxon>metagenomes</taxon>
        <taxon>ecological metagenomes</taxon>
    </lineage>
</organism>
<evidence type="ECO:0000313" key="1">
    <source>
        <dbReference type="EMBL" id="MPL59334.1"/>
    </source>
</evidence>
<comment type="caution">
    <text evidence="1">The sequence shown here is derived from an EMBL/GenBank/DDBJ whole genome shotgun (WGS) entry which is preliminary data.</text>
</comment>